<name>A0AAV0XT85_9HEMI</name>
<comment type="caution">
    <text evidence="1">The sequence shown here is derived from an EMBL/GenBank/DDBJ whole genome shotgun (WGS) entry which is preliminary data.</text>
</comment>
<gene>
    <name evidence="1" type="ORF">MEUPH1_LOCUS25368</name>
</gene>
<accession>A0AAV0XT85</accession>
<evidence type="ECO:0000313" key="1">
    <source>
        <dbReference type="EMBL" id="CAI6371353.1"/>
    </source>
</evidence>
<protein>
    <submittedName>
        <fullName evidence="1">Uncharacterized protein</fullName>
    </submittedName>
</protein>
<sequence length="82" mass="8946">MTEPYSKIGIGLTSEQLSAFKGDTNLNLAATRLTKPRVLRALQQTCSICKLGFSLGSKTKPKSLTDPKKNVDAFVHHTEISL</sequence>
<dbReference type="Proteomes" id="UP001160148">
    <property type="component" value="Unassembled WGS sequence"/>
</dbReference>
<proteinExistence type="predicted"/>
<organism evidence="1 2">
    <name type="scientific">Macrosiphum euphorbiae</name>
    <name type="common">potato aphid</name>
    <dbReference type="NCBI Taxonomy" id="13131"/>
    <lineage>
        <taxon>Eukaryota</taxon>
        <taxon>Metazoa</taxon>
        <taxon>Ecdysozoa</taxon>
        <taxon>Arthropoda</taxon>
        <taxon>Hexapoda</taxon>
        <taxon>Insecta</taxon>
        <taxon>Pterygota</taxon>
        <taxon>Neoptera</taxon>
        <taxon>Paraneoptera</taxon>
        <taxon>Hemiptera</taxon>
        <taxon>Sternorrhyncha</taxon>
        <taxon>Aphidomorpha</taxon>
        <taxon>Aphidoidea</taxon>
        <taxon>Aphididae</taxon>
        <taxon>Macrosiphini</taxon>
        <taxon>Macrosiphum</taxon>
    </lineage>
</organism>
<dbReference type="AlphaFoldDB" id="A0AAV0XT85"/>
<reference evidence="1 2" key="1">
    <citation type="submission" date="2023-01" db="EMBL/GenBank/DDBJ databases">
        <authorList>
            <person name="Whitehead M."/>
        </authorList>
    </citation>
    <scope>NUCLEOTIDE SEQUENCE [LARGE SCALE GENOMIC DNA]</scope>
</reference>
<dbReference type="EMBL" id="CARXXK010000905">
    <property type="protein sequence ID" value="CAI6371353.1"/>
    <property type="molecule type" value="Genomic_DNA"/>
</dbReference>
<evidence type="ECO:0000313" key="2">
    <source>
        <dbReference type="Proteomes" id="UP001160148"/>
    </source>
</evidence>
<keyword evidence="2" id="KW-1185">Reference proteome</keyword>